<evidence type="ECO:0000313" key="2">
    <source>
        <dbReference type="EMBL" id="XDQ66025.1"/>
    </source>
</evidence>
<dbReference type="PANTHER" id="PTHR46310">
    <property type="entry name" value="AMIDASE 1"/>
    <property type="match status" value="1"/>
</dbReference>
<dbReference type="EMBL" id="CP163440">
    <property type="protein sequence ID" value="XDQ66025.1"/>
    <property type="molecule type" value="Genomic_DNA"/>
</dbReference>
<evidence type="ECO:0000259" key="1">
    <source>
        <dbReference type="Pfam" id="PF01425"/>
    </source>
</evidence>
<organism evidence="2">
    <name type="scientific">Streptomyces sp. R35</name>
    <dbReference type="NCBI Taxonomy" id="3238630"/>
    <lineage>
        <taxon>Bacteria</taxon>
        <taxon>Bacillati</taxon>
        <taxon>Actinomycetota</taxon>
        <taxon>Actinomycetes</taxon>
        <taxon>Kitasatosporales</taxon>
        <taxon>Streptomycetaceae</taxon>
        <taxon>Streptomyces</taxon>
    </lineage>
</organism>
<protein>
    <submittedName>
        <fullName evidence="2">Amidase</fullName>
        <ecNumber evidence="2">3.5.1.4</ecNumber>
    </submittedName>
</protein>
<dbReference type="InterPro" id="IPR032710">
    <property type="entry name" value="NTF2-like_dom_sf"/>
</dbReference>
<keyword evidence="2" id="KW-0378">Hydrolase</keyword>
<dbReference type="InterPro" id="IPR023631">
    <property type="entry name" value="Amidase_dom"/>
</dbReference>
<dbReference type="SUPFAM" id="SSF54427">
    <property type="entry name" value="NTF2-like"/>
    <property type="match status" value="1"/>
</dbReference>
<dbReference type="InterPro" id="IPR024507">
    <property type="entry name" value="AtzH-like"/>
</dbReference>
<sequence length="507" mass="52539">MSELLDAFWSYEQALGANDLAGLDHWFLDAPDTVRAEGSMVLSGHAAISDFRRGRSGGAPARTVERVHEVRIAEDVAVLTAETLRYDGGRGIQTQVWRLTGEGWRIAAAHVSAVPDPVADEAPDPAVWRVVGEPLVAGAGEGPLTGVRTAVKDLFAVAGQRIGGGNPQWLAEAPVEPQHADAVRELLGAGAHVTGIAQTDELAFSLAGTNIHYGTPVNPAAPGRITGGSSSGPAAAVARGWVDLGLATDTAGSIRVPASYCGLYGWRPTHGAVPTGGLLPLAPSFDTAGLLARDPDLLRTAAKVLLPRDGEARVTTLLVDDALTALAEPEVQASFEAACRALSLRTGLELVRTDTGTAPHLEEWLPAFRTVQAAEAWAAHGEWIEKHPGALGADIEARFAGGSQVTEDEVRDATSGLLSARSVIAEALPPGTALLLPATSSPAPHADATPAEVETVRAATLRLTCLASLAGLPAVTMPRLRVRDLPVGLCAIGAPGTDHALLELTHA</sequence>
<dbReference type="Gene3D" id="3.90.1300.10">
    <property type="entry name" value="Amidase signature (AS) domain"/>
    <property type="match status" value="1"/>
</dbReference>
<dbReference type="Gene3D" id="3.10.450.50">
    <property type="match status" value="1"/>
</dbReference>
<dbReference type="SUPFAM" id="SSF75304">
    <property type="entry name" value="Amidase signature (AS) enzymes"/>
    <property type="match status" value="1"/>
</dbReference>
<dbReference type="PROSITE" id="PS00571">
    <property type="entry name" value="AMIDASES"/>
    <property type="match status" value="1"/>
</dbReference>
<feature type="domain" description="Amidase" evidence="1">
    <location>
        <begin position="140"/>
        <end position="502"/>
    </location>
</feature>
<dbReference type="RefSeq" id="WP_369262926.1">
    <property type="nucleotide sequence ID" value="NZ_CP163440.1"/>
</dbReference>
<name>A0AB39SFP7_9ACTN</name>
<reference evidence="2" key="1">
    <citation type="submission" date="2024-07" db="EMBL/GenBank/DDBJ databases">
        <authorList>
            <person name="Yu S.T."/>
        </authorList>
    </citation>
    <scope>NUCLEOTIDE SEQUENCE</scope>
    <source>
        <strain evidence="2">R35</strain>
    </source>
</reference>
<dbReference type="Pfam" id="PF11533">
    <property type="entry name" value="AtzH-like"/>
    <property type="match status" value="1"/>
</dbReference>
<dbReference type="EC" id="3.5.1.4" evidence="2"/>
<dbReference type="PANTHER" id="PTHR46310:SF7">
    <property type="entry name" value="AMIDASE 1"/>
    <property type="match status" value="1"/>
</dbReference>
<gene>
    <name evidence="2" type="ORF">AB5J50_37075</name>
</gene>
<dbReference type="InterPro" id="IPR020556">
    <property type="entry name" value="Amidase_CS"/>
</dbReference>
<accession>A0AB39SFP7</accession>
<dbReference type="GO" id="GO:0004040">
    <property type="term" value="F:amidase activity"/>
    <property type="evidence" value="ECO:0007669"/>
    <property type="project" value="UniProtKB-EC"/>
</dbReference>
<dbReference type="NCBIfam" id="NF006169">
    <property type="entry name" value="PRK08310.1"/>
    <property type="match status" value="1"/>
</dbReference>
<dbReference type="AlphaFoldDB" id="A0AB39SFP7"/>
<proteinExistence type="predicted"/>
<dbReference type="InterPro" id="IPR036928">
    <property type="entry name" value="AS_sf"/>
</dbReference>
<dbReference type="Pfam" id="PF01425">
    <property type="entry name" value="Amidase"/>
    <property type="match status" value="1"/>
</dbReference>